<name>A0A7X0VHR3_9BACL</name>
<feature type="transmembrane region" description="Helical" evidence="1">
    <location>
        <begin position="91"/>
        <end position="110"/>
    </location>
</feature>
<evidence type="ECO:0000256" key="1">
    <source>
        <dbReference type="SAM" id="Phobius"/>
    </source>
</evidence>
<dbReference type="EMBL" id="JACJVP010000047">
    <property type="protein sequence ID" value="MBB6674422.1"/>
    <property type="molecule type" value="Genomic_DNA"/>
</dbReference>
<evidence type="ECO:0008006" key="4">
    <source>
        <dbReference type="Google" id="ProtNLM"/>
    </source>
</evidence>
<dbReference type="Proteomes" id="UP000547209">
    <property type="component" value="Unassembled WGS sequence"/>
</dbReference>
<keyword evidence="1" id="KW-0472">Membrane</keyword>
<proteinExistence type="predicted"/>
<dbReference type="RefSeq" id="WP_185672286.1">
    <property type="nucleotide sequence ID" value="NZ_JACJVP010000047.1"/>
</dbReference>
<evidence type="ECO:0000313" key="3">
    <source>
        <dbReference type="Proteomes" id="UP000547209"/>
    </source>
</evidence>
<keyword evidence="3" id="KW-1185">Reference proteome</keyword>
<sequence length="468" mass="52138">MELKREEMQMRLLTDEMDEDAAHRRISDIESSAAIPLDADTLDRLKEAAFAKLGIGVPESGQDADDERVPTRPIGDVPAGRRSFSRRKRRIAAALAILVALFLAVSIASGSPEVRAQLRKAFQFLPGFAVVGDTEETGTQYVLREPIHLAFNGGELEIRGFRAGDRVAVAELSGTTPTMIDGFILRNEKGEMYPFESQRSWSARDWTGIFYYRGELALTGRMEILIEGLKGPVPLRLEEADRSDRVEDFGITDVRQGVSVTAVTQEMTDGRTKVSLLPQLPKEVHVESYGMYPWDRHPPRMTNESNDAVALSQDSLFPHPNEMYYRRTDSGPGGYTLTVPEMILSRPPAGTDQISVPVPKAGASMQVNRTFDLQGFPVTIRQVRRLSVHPGDANVKDLLEVDVDVHYDPGAAESLLMVFPAEGDMKFDESTGALQHLYLPVPEKEKTVSMKIERLQTVIRGPWVFRLE</sequence>
<keyword evidence="1" id="KW-0812">Transmembrane</keyword>
<protein>
    <recommendedName>
        <fullName evidence="4">DUF4179 domain-containing protein</fullName>
    </recommendedName>
</protein>
<gene>
    <name evidence="2" type="ORF">H7C19_27440</name>
</gene>
<accession>A0A7X0VHR3</accession>
<keyword evidence="1" id="KW-1133">Transmembrane helix</keyword>
<evidence type="ECO:0000313" key="2">
    <source>
        <dbReference type="EMBL" id="MBB6674422.1"/>
    </source>
</evidence>
<dbReference type="AlphaFoldDB" id="A0A7X0VHR3"/>
<reference evidence="2 3" key="1">
    <citation type="submission" date="2020-08" db="EMBL/GenBank/DDBJ databases">
        <title>Cohnella phylogeny.</title>
        <authorList>
            <person name="Dunlap C."/>
        </authorList>
    </citation>
    <scope>NUCLEOTIDE SEQUENCE [LARGE SCALE GENOMIC DNA]</scope>
    <source>
        <strain evidence="2 3">DSM 28246</strain>
    </source>
</reference>
<comment type="caution">
    <text evidence="2">The sequence shown here is derived from an EMBL/GenBank/DDBJ whole genome shotgun (WGS) entry which is preliminary data.</text>
</comment>
<organism evidence="2 3">
    <name type="scientific">Cohnella nanjingensis</name>
    <dbReference type="NCBI Taxonomy" id="1387779"/>
    <lineage>
        <taxon>Bacteria</taxon>
        <taxon>Bacillati</taxon>
        <taxon>Bacillota</taxon>
        <taxon>Bacilli</taxon>
        <taxon>Bacillales</taxon>
        <taxon>Paenibacillaceae</taxon>
        <taxon>Cohnella</taxon>
    </lineage>
</organism>